<protein>
    <submittedName>
        <fullName evidence="2">Uncharacterized protein</fullName>
    </submittedName>
</protein>
<proteinExistence type="predicted"/>
<name>A0A8S5LCZ6_9CAUD</name>
<dbReference type="EMBL" id="BK014687">
    <property type="protein sequence ID" value="DAD67816.1"/>
    <property type="molecule type" value="Genomic_DNA"/>
</dbReference>
<evidence type="ECO:0000313" key="2">
    <source>
        <dbReference type="EMBL" id="DAD67816.1"/>
    </source>
</evidence>
<reference evidence="2" key="1">
    <citation type="journal article" date="2021" name="Proc. Natl. Acad. Sci. U.S.A.">
        <title>A Catalog of Tens of Thousands of Viruses from Human Metagenomes Reveals Hidden Associations with Chronic Diseases.</title>
        <authorList>
            <person name="Tisza M.J."/>
            <person name="Buck C.B."/>
        </authorList>
    </citation>
    <scope>NUCLEOTIDE SEQUENCE</scope>
    <source>
        <strain evidence="2">CtMS01</strain>
    </source>
</reference>
<accession>A0A8S5LCZ6</accession>
<organism evidence="2">
    <name type="scientific">Siphoviridae sp. ctMS01</name>
    <dbReference type="NCBI Taxonomy" id="2823574"/>
    <lineage>
        <taxon>Viruses</taxon>
        <taxon>Duplodnaviria</taxon>
        <taxon>Heunggongvirae</taxon>
        <taxon>Uroviricota</taxon>
        <taxon>Caudoviricetes</taxon>
    </lineage>
</organism>
<feature type="compositionally biased region" description="Basic and acidic residues" evidence="1">
    <location>
        <begin position="134"/>
        <end position="144"/>
    </location>
</feature>
<evidence type="ECO:0000256" key="1">
    <source>
        <dbReference type="SAM" id="MobiDB-lite"/>
    </source>
</evidence>
<feature type="region of interest" description="Disordered" evidence="1">
    <location>
        <begin position="134"/>
        <end position="160"/>
    </location>
</feature>
<sequence>MIILENRIMEQIRHIILDEELEDLKKDFFKNKVEILTFFKKFEMNEITKKYIETFEKIMGKIESFNEEEFEKIKETFREKEKGLEYKFSFEIMNGELEFNKHNRLVVSERFEELSFSLYEYMIKQYNELENKTEEEKKETKLETQTESQPASTETKLEEEKVEFGRQEVTEEEIKFAHPVINRFYGQQEVKKQFKPRAYELYFKEDYETSGVPYAYEANLLIGHFEQGDFIMREGNEFIMYTGEGPIHANIFMMVRNMSREEFNEYFHVTISPDYHKTYTFRVKKEHPDAVTKPFKLELGFYKLDDLAKLEDFTIELSPVDHSLKLPKITNNRKQTLDVYELPAKSSNFGDTIMNILVEKNEDYFELVKWSAEGYSFLIPFRNPIVIKYVTCNPLEAPNRAKKYIGFVQIRTKFPGEVTIVWTVKGKNGAVADVRQKIKVTGTPSPTDGMTPDEIVEWTIYGHTAEERDKWFCYRSLNRKVTVTGDPYVLNKFEMPKWQHRSLYRPQENVIYTDCIRLKDFFDKYPDEKVGIISYYWIPMGLTSKQFIDFLSTHKSGEGKEYYIRPPYYRTWEEYQYGKKNEIDYKKMAEEMHW</sequence>